<organism evidence="1 2">
    <name type="scientific">Mediterraneibacter gnavus (strain ATCC 29149 / DSM 114966 / JCM 6515 / VPI C7-9)</name>
    <name type="common">Ruminococcus gnavus</name>
    <dbReference type="NCBI Taxonomy" id="411470"/>
    <lineage>
        <taxon>Bacteria</taxon>
        <taxon>Bacillati</taxon>
        <taxon>Bacillota</taxon>
        <taxon>Clostridia</taxon>
        <taxon>Lachnospirales</taxon>
        <taxon>Lachnospiraceae</taxon>
        <taxon>Mediterraneibacter</taxon>
    </lineage>
</organism>
<reference evidence="1 2" key="2">
    <citation type="submission" date="2007-06" db="EMBL/GenBank/DDBJ databases">
        <title>Draft genome sequence of Ruminococcus gnavus (ATCC 29149).</title>
        <authorList>
            <person name="Sudarsanam P."/>
            <person name="Ley R."/>
            <person name="Guruge J."/>
            <person name="Turnbaugh P.J."/>
            <person name="Mahowald M."/>
            <person name="Liep D."/>
            <person name="Gordon J."/>
        </authorList>
    </citation>
    <scope>NUCLEOTIDE SEQUENCE [LARGE SCALE GENOMIC DNA]</scope>
    <source>
        <strain evidence="1 2">ATCC 29149</strain>
    </source>
</reference>
<reference evidence="1 2" key="1">
    <citation type="submission" date="2007-04" db="EMBL/GenBank/DDBJ databases">
        <authorList>
            <person name="Fulton L."/>
            <person name="Clifton S."/>
            <person name="Fulton B."/>
            <person name="Xu J."/>
            <person name="Minx P."/>
            <person name="Pepin K.H."/>
            <person name="Johnson M."/>
            <person name="Thiruvilangam P."/>
            <person name="Bhonagiri V."/>
            <person name="Nash W.E."/>
            <person name="Mardis E.R."/>
            <person name="Wilson R.K."/>
        </authorList>
    </citation>
    <scope>NUCLEOTIDE SEQUENCE [LARGE SCALE GENOMIC DNA]</scope>
    <source>
        <strain evidence="1 2">ATCC 29149</strain>
    </source>
</reference>
<proteinExistence type="predicted"/>
<accession>A7B5Q2</accession>
<sequence length="210" mass="24715">MCKGKCNNVCNKKCIGENMRENTYIKIETLYRKYRGYVETKNLLAEGFSNRQISTLVNEGYLQKVCYGHYWLSGKQCKKPFDYKCIEVSLSNPDAVICMNSALYYQGVLSAEPDYLSVATERTDRSMMKMDFMIQRHYFSNRNFNIGIRKQETEFGTYNIYDIERSVCDLYRLEGETEIEVGIVKNIKENKYLYNRLLKYAEVLQIKRGL</sequence>
<evidence type="ECO:0000313" key="2">
    <source>
        <dbReference type="Proteomes" id="UP000004410"/>
    </source>
</evidence>
<evidence type="ECO:0000313" key="1">
    <source>
        <dbReference type="EMBL" id="EDN76722.1"/>
    </source>
</evidence>
<dbReference type="PaxDb" id="411470-RUMGNA_02891"/>
<name>A7B5Q2_MEDG7</name>
<dbReference type="AlphaFoldDB" id="A7B5Q2"/>
<protein>
    <recommendedName>
        <fullName evidence="3">Transcriptional regulator, AbiEi antitoxin, Type IV TA system</fullName>
    </recommendedName>
</protein>
<comment type="caution">
    <text evidence="1">The sequence shown here is derived from an EMBL/GenBank/DDBJ whole genome shotgun (WGS) entry which is preliminary data.</text>
</comment>
<gene>
    <name evidence="1" type="ORF">RUMGNA_02891</name>
</gene>
<evidence type="ECO:0008006" key="3">
    <source>
        <dbReference type="Google" id="ProtNLM"/>
    </source>
</evidence>
<dbReference type="EMBL" id="AAYG02000023">
    <property type="protein sequence ID" value="EDN76722.1"/>
    <property type="molecule type" value="Genomic_DNA"/>
</dbReference>
<dbReference type="eggNOG" id="COG5340">
    <property type="taxonomic scope" value="Bacteria"/>
</dbReference>
<dbReference type="Proteomes" id="UP000004410">
    <property type="component" value="Unassembled WGS sequence"/>
</dbReference>